<dbReference type="Ensembl" id="ENSPTXT00000023277.1">
    <property type="protein sequence ID" value="ENSPTXP00000022582.1"/>
    <property type="gene ID" value="ENSPTXG00000015633.1"/>
</dbReference>
<protein>
    <recommendedName>
        <fullName evidence="2">Protein Flattop</fullName>
    </recommendedName>
    <alternativeName>
        <fullName evidence="3">Cilia- and flagella-associated protein 126</fullName>
    </alternativeName>
</protein>
<organism evidence="6 7">
    <name type="scientific">Pseudonaja textilis</name>
    <name type="common">Eastern brown snake</name>
    <dbReference type="NCBI Taxonomy" id="8673"/>
    <lineage>
        <taxon>Eukaryota</taxon>
        <taxon>Metazoa</taxon>
        <taxon>Chordata</taxon>
        <taxon>Craniata</taxon>
        <taxon>Vertebrata</taxon>
        <taxon>Euteleostomi</taxon>
        <taxon>Lepidosauria</taxon>
        <taxon>Squamata</taxon>
        <taxon>Bifurcata</taxon>
        <taxon>Unidentata</taxon>
        <taxon>Episquamata</taxon>
        <taxon>Toxicofera</taxon>
        <taxon>Serpentes</taxon>
        <taxon>Colubroidea</taxon>
        <taxon>Elapidae</taxon>
        <taxon>Hydrophiinae</taxon>
        <taxon>Pseudonaja</taxon>
    </lineage>
</organism>
<dbReference type="AlphaFoldDB" id="A0A670ZIG3"/>
<dbReference type="GeneTree" id="ENSGT00990000213065"/>
<evidence type="ECO:0000256" key="5">
    <source>
        <dbReference type="SAM" id="MobiDB-lite"/>
    </source>
</evidence>
<proteinExistence type="inferred from homology"/>
<reference evidence="6" key="2">
    <citation type="submission" date="2025-09" db="UniProtKB">
        <authorList>
            <consortium name="Ensembl"/>
        </authorList>
    </citation>
    <scope>IDENTIFICATION</scope>
</reference>
<comment type="similarity">
    <text evidence="1">Belongs to the Flattop family.</text>
</comment>
<dbReference type="PANTHER" id="PTHR34639">
    <property type="entry name" value="PROTEIN FLATTOP"/>
    <property type="match status" value="1"/>
</dbReference>
<evidence type="ECO:0000313" key="7">
    <source>
        <dbReference type="Proteomes" id="UP000472273"/>
    </source>
</evidence>
<feature type="compositionally biased region" description="Low complexity" evidence="5">
    <location>
        <begin position="186"/>
        <end position="202"/>
    </location>
</feature>
<comment type="function">
    <text evidence="4">Microtubule inner protein (MIP) part of the dynein-decorated doublet microtubules (DMTs) in cilia axoneme. Acts as a regulator of cilium basal body docking and positioning in mono- and multiciliated cells. Regulates basal body docking and cilia formation in multiciliated lung cells. Regulates kinocilium positioning and stereocilia bundle morphogenesis in the inner ear.</text>
</comment>
<evidence type="ECO:0000256" key="4">
    <source>
        <dbReference type="ARBA" id="ARBA00045261"/>
    </source>
</evidence>
<dbReference type="InterPro" id="IPR038797">
    <property type="entry name" value="Fltp"/>
</dbReference>
<evidence type="ECO:0000256" key="1">
    <source>
        <dbReference type="ARBA" id="ARBA00009887"/>
    </source>
</evidence>
<dbReference type="GO" id="GO:0044782">
    <property type="term" value="P:cilium organization"/>
    <property type="evidence" value="ECO:0007669"/>
    <property type="project" value="TreeGrafter"/>
</dbReference>
<sequence length="243" mass="26152">SFPLPPLPFLLSFVPFLSSPLLFPSFPFPSFFLSFPLPSFFPLLSSPPLPSLFSFPSPFLSSLFSSTHSYFPPSTNDRGHLLPSIPRSKASPWGTYMTTWDMPLKIPPAKVSLTSRSIDAAARLTEWMNKSTALSQACNGLCPEIVGKTFHDPARSHPPGWKREGCPGRKRRGSLTDLSPPPSGSPPSRSSRNPSLNPAGLPVKPPSGPFPPGRCQPSKRLGPGREPPPTALCPASPAAWTSA</sequence>
<dbReference type="PANTHER" id="PTHR34639:SF1">
    <property type="entry name" value="PROTEIN FLATTOP"/>
    <property type="match status" value="1"/>
</dbReference>
<name>A0A670ZIG3_PSETE</name>
<dbReference type="Pfam" id="PF22611">
    <property type="entry name" value="CFAP126"/>
    <property type="match status" value="1"/>
</dbReference>
<dbReference type="Proteomes" id="UP000472273">
    <property type="component" value="Unplaced"/>
</dbReference>
<evidence type="ECO:0000313" key="6">
    <source>
        <dbReference type="Ensembl" id="ENSPTXP00000022582.1"/>
    </source>
</evidence>
<feature type="compositionally biased region" description="Pro residues" evidence="5">
    <location>
        <begin position="203"/>
        <end position="214"/>
    </location>
</feature>
<accession>A0A670ZIG3</accession>
<keyword evidence="7" id="KW-1185">Reference proteome</keyword>
<evidence type="ECO:0000256" key="3">
    <source>
        <dbReference type="ARBA" id="ARBA00033306"/>
    </source>
</evidence>
<dbReference type="GO" id="GO:0036064">
    <property type="term" value="C:ciliary basal body"/>
    <property type="evidence" value="ECO:0007669"/>
    <property type="project" value="TreeGrafter"/>
</dbReference>
<reference evidence="6" key="1">
    <citation type="submission" date="2025-08" db="UniProtKB">
        <authorList>
            <consortium name="Ensembl"/>
        </authorList>
    </citation>
    <scope>IDENTIFICATION</scope>
</reference>
<feature type="compositionally biased region" description="Basic and acidic residues" evidence="5">
    <location>
        <begin position="150"/>
        <end position="167"/>
    </location>
</feature>
<feature type="region of interest" description="Disordered" evidence="5">
    <location>
        <begin position="150"/>
        <end position="243"/>
    </location>
</feature>
<evidence type="ECO:0000256" key="2">
    <source>
        <dbReference type="ARBA" id="ARBA00019181"/>
    </source>
</evidence>